<protein>
    <submittedName>
        <fullName evidence="1">Uncharacterized protein</fullName>
    </submittedName>
</protein>
<gene>
    <name evidence="1" type="ORF">DPMN_055522</name>
</gene>
<accession>A0A9D4HSP3</accession>
<name>A0A9D4HSP3_DREPO</name>
<reference evidence="1" key="1">
    <citation type="journal article" date="2019" name="bioRxiv">
        <title>The Genome of the Zebra Mussel, Dreissena polymorpha: A Resource for Invasive Species Research.</title>
        <authorList>
            <person name="McCartney M.A."/>
            <person name="Auch B."/>
            <person name="Kono T."/>
            <person name="Mallez S."/>
            <person name="Zhang Y."/>
            <person name="Obille A."/>
            <person name="Becker A."/>
            <person name="Abrahante J.E."/>
            <person name="Garbe J."/>
            <person name="Badalamenti J.P."/>
            <person name="Herman A."/>
            <person name="Mangelson H."/>
            <person name="Liachko I."/>
            <person name="Sullivan S."/>
            <person name="Sone E.D."/>
            <person name="Koren S."/>
            <person name="Silverstein K.A.T."/>
            <person name="Beckman K.B."/>
            <person name="Gohl D.M."/>
        </authorList>
    </citation>
    <scope>NUCLEOTIDE SEQUENCE</scope>
    <source>
        <strain evidence="1">Duluth1</strain>
        <tissue evidence="1">Whole animal</tissue>
    </source>
</reference>
<dbReference type="Proteomes" id="UP000828390">
    <property type="component" value="Unassembled WGS sequence"/>
</dbReference>
<dbReference type="AlphaFoldDB" id="A0A9D4HSP3"/>
<proteinExistence type="predicted"/>
<sequence length="59" mass="6573">MFRDLVPLQLTCLHKYTTLIPGTVEAMNAMKKEFGESDIPTTILPAPIIIPSAQKCRKT</sequence>
<evidence type="ECO:0000313" key="1">
    <source>
        <dbReference type="EMBL" id="KAH3729551.1"/>
    </source>
</evidence>
<reference evidence="1" key="2">
    <citation type="submission" date="2020-11" db="EMBL/GenBank/DDBJ databases">
        <authorList>
            <person name="McCartney M.A."/>
            <person name="Auch B."/>
            <person name="Kono T."/>
            <person name="Mallez S."/>
            <person name="Becker A."/>
            <person name="Gohl D.M."/>
            <person name="Silverstein K.A.T."/>
            <person name="Koren S."/>
            <person name="Bechman K.B."/>
            <person name="Herman A."/>
            <person name="Abrahante J.E."/>
            <person name="Garbe J."/>
        </authorList>
    </citation>
    <scope>NUCLEOTIDE SEQUENCE</scope>
    <source>
        <strain evidence="1">Duluth1</strain>
        <tissue evidence="1">Whole animal</tissue>
    </source>
</reference>
<dbReference type="EMBL" id="JAIWYP010000012">
    <property type="protein sequence ID" value="KAH3729551.1"/>
    <property type="molecule type" value="Genomic_DNA"/>
</dbReference>
<comment type="caution">
    <text evidence="1">The sequence shown here is derived from an EMBL/GenBank/DDBJ whole genome shotgun (WGS) entry which is preliminary data.</text>
</comment>
<evidence type="ECO:0000313" key="2">
    <source>
        <dbReference type="Proteomes" id="UP000828390"/>
    </source>
</evidence>
<organism evidence="1 2">
    <name type="scientific">Dreissena polymorpha</name>
    <name type="common">Zebra mussel</name>
    <name type="synonym">Mytilus polymorpha</name>
    <dbReference type="NCBI Taxonomy" id="45954"/>
    <lineage>
        <taxon>Eukaryota</taxon>
        <taxon>Metazoa</taxon>
        <taxon>Spiralia</taxon>
        <taxon>Lophotrochozoa</taxon>
        <taxon>Mollusca</taxon>
        <taxon>Bivalvia</taxon>
        <taxon>Autobranchia</taxon>
        <taxon>Heteroconchia</taxon>
        <taxon>Euheterodonta</taxon>
        <taxon>Imparidentia</taxon>
        <taxon>Neoheterodontei</taxon>
        <taxon>Myida</taxon>
        <taxon>Dreissenoidea</taxon>
        <taxon>Dreissenidae</taxon>
        <taxon>Dreissena</taxon>
    </lineage>
</organism>
<keyword evidence="2" id="KW-1185">Reference proteome</keyword>